<dbReference type="PANTHER" id="PTHR22602">
    <property type="entry name" value="TRANSFERASE CAF17, MITOCHONDRIAL-RELATED"/>
    <property type="match status" value="1"/>
</dbReference>
<organism evidence="1 2">
    <name type="scientific">Stichopus japonicus</name>
    <name type="common">Sea cucumber</name>
    <dbReference type="NCBI Taxonomy" id="307972"/>
    <lineage>
        <taxon>Eukaryota</taxon>
        <taxon>Metazoa</taxon>
        <taxon>Echinodermata</taxon>
        <taxon>Eleutherozoa</taxon>
        <taxon>Echinozoa</taxon>
        <taxon>Holothuroidea</taxon>
        <taxon>Aspidochirotacea</taxon>
        <taxon>Aspidochirotida</taxon>
        <taxon>Stichopodidae</taxon>
        <taxon>Apostichopus</taxon>
    </lineage>
</organism>
<gene>
    <name evidence="1" type="ORF">BSL78_12629</name>
</gene>
<dbReference type="GO" id="GO:0016226">
    <property type="term" value="P:iron-sulfur cluster assembly"/>
    <property type="evidence" value="ECO:0007669"/>
    <property type="project" value="TreeGrafter"/>
</dbReference>
<comment type="caution">
    <text evidence="1">The sequence shown here is derived from an EMBL/GenBank/DDBJ whole genome shotgun (WGS) entry which is preliminary data.</text>
</comment>
<dbReference type="InterPro" id="IPR027266">
    <property type="entry name" value="TrmE/GcvT-like"/>
</dbReference>
<dbReference type="Gene3D" id="3.30.1360.120">
    <property type="entry name" value="Probable tRNA modification gtpase trme, domain 1"/>
    <property type="match status" value="1"/>
</dbReference>
<evidence type="ECO:0000313" key="2">
    <source>
        <dbReference type="Proteomes" id="UP000230750"/>
    </source>
</evidence>
<reference evidence="1 2" key="1">
    <citation type="journal article" date="2017" name="PLoS Biol.">
        <title>The sea cucumber genome provides insights into morphological evolution and visceral regeneration.</title>
        <authorList>
            <person name="Zhang X."/>
            <person name="Sun L."/>
            <person name="Yuan J."/>
            <person name="Sun Y."/>
            <person name="Gao Y."/>
            <person name="Zhang L."/>
            <person name="Li S."/>
            <person name="Dai H."/>
            <person name="Hamel J.F."/>
            <person name="Liu C."/>
            <person name="Yu Y."/>
            <person name="Liu S."/>
            <person name="Lin W."/>
            <person name="Guo K."/>
            <person name="Jin S."/>
            <person name="Xu P."/>
            <person name="Storey K.B."/>
            <person name="Huan P."/>
            <person name="Zhang T."/>
            <person name="Zhou Y."/>
            <person name="Zhang J."/>
            <person name="Lin C."/>
            <person name="Li X."/>
            <person name="Xing L."/>
            <person name="Huo D."/>
            <person name="Sun M."/>
            <person name="Wang L."/>
            <person name="Mercier A."/>
            <person name="Li F."/>
            <person name="Yang H."/>
            <person name="Xiang J."/>
        </authorList>
    </citation>
    <scope>NUCLEOTIDE SEQUENCE [LARGE SCALE GENOMIC DNA]</scope>
    <source>
        <strain evidence="1">Shaxun</strain>
        <tissue evidence="1">Muscle</tissue>
    </source>
</reference>
<dbReference type="EMBL" id="MRZV01000418">
    <property type="protein sequence ID" value="PIK50499.1"/>
    <property type="molecule type" value="Genomic_DNA"/>
</dbReference>
<sequence>MSYLAKILNTTWKSVATYNGFKLSTLLKNGSKTLSIVQRCKFCGKSIHQENQNGIKSLRVVELKDRGILQIAGVDAASLLQGVITNDMEMLEGEERVKAMYTMFLNAQGRVLYDALIYRHDNPAEPTYHIECDTKILPDLHKHLKMYRLRRKEGEIYTQCGGMVYNKLSSVMSARILKCGVLFDNKQFPPFNGFWVPDPRLSTFMYRSVTPSSLSVSDVAGGVEVVSVEEYRRYRYQLGLAEGVDDLPPGDTLPLRTI</sequence>
<name>A0A2G8KR71_STIJA</name>
<dbReference type="GO" id="GO:0005759">
    <property type="term" value="C:mitochondrial matrix"/>
    <property type="evidence" value="ECO:0007669"/>
    <property type="project" value="TreeGrafter"/>
</dbReference>
<dbReference type="OrthoDB" id="191995at2759"/>
<proteinExistence type="predicted"/>
<dbReference type="STRING" id="307972.A0A2G8KR71"/>
<dbReference type="PANTHER" id="PTHR22602:SF0">
    <property type="entry name" value="TRANSFERASE CAF17, MITOCHONDRIAL-RELATED"/>
    <property type="match status" value="1"/>
</dbReference>
<dbReference type="InterPro" id="IPR045179">
    <property type="entry name" value="YgfZ/GcvT"/>
</dbReference>
<evidence type="ECO:0000313" key="1">
    <source>
        <dbReference type="EMBL" id="PIK50499.1"/>
    </source>
</evidence>
<protein>
    <submittedName>
        <fullName evidence="1">Uncharacterized protein</fullName>
    </submittedName>
</protein>
<accession>A0A2G8KR71</accession>
<dbReference type="Proteomes" id="UP000230750">
    <property type="component" value="Unassembled WGS sequence"/>
</dbReference>
<keyword evidence="2" id="KW-1185">Reference proteome</keyword>
<dbReference type="AlphaFoldDB" id="A0A2G8KR71"/>
<dbReference type="SUPFAM" id="SSF103025">
    <property type="entry name" value="Folate-binding domain"/>
    <property type="match status" value="1"/>
</dbReference>